<evidence type="ECO:0000313" key="2">
    <source>
        <dbReference type="Proteomes" id="UP001187682"/>
    </source>
</evidence>
<organism evidence="1 2">
    <name type="scientific">Cephalotrichum gorgonifer</name>
    <dbReference type="NCBI Taxonomy" id="2041049"/>
    <lineage>
        <taxon>Eukaryota</taxon>
        <taxon>Fungi</taxon>
        <taxon>Dikarya</taxon>
        <taxon>Ascomycota</taxon>
        <taxon>Pezizomycotina</taxon>
        <taxon>Sordariomycetes</taxon>
        <taxon>Hypocreomycetidae</taxon>
        <taxon>Microascales</taxon>
        <taxon>Microascaceae</taxon>
        <taxon>Cephalotrichum</taxon>
    </lineage>
</organism>
<dbReference type="Proteomes" id="UP001187682">
    <property type="component" value="Unassembled WGS sequence"/>
</dbReference>
<gene>
    <name evidence="1" type="ORF">DNG_08375</name>
</gene>
<comment type="caution">
    <text evidence="1">The sequence shown here is derived from an EMBL/GenBank/DDBJ whole genome shotgun (WGS) entry which is preliminary data.</text>
</comment>
<dbReference type="AlphaFoldDB" id="A0AAE8N5H4"/>
<keyword evidence="2" id="KW-1185">Reference proteome</keyword>
<reference evidence="1" key="1">
    <citation type="submission" date="2018-03" db="EMBL/GenBank/DDBJ databases">
        <authorList>
            <person name="Guldener U."/>
        </authorList>
    </citation>
    <scope>NUCLEOTIDE SEQUENCE</scope>
</reference>
<evidence type="ECO:0000313" key="1">
    <source>
        <dbReference type="EMBL" id="SPO05688.1"/>
    </source>
</evidence>
<dbReference type="EMBL" id="ONZQ02000013">
    <property type="protein sequence ID" value="SPO05688.1"/>
    <property type="molecule type" value="Genomic_DNA"/>
</dbReference>
<proteinExistence type="predicted"/>
<sequence>MGLPSRPRPVYYAPPPRASTFNPSLRLPPLQIQSPPLAGDSARYVSPLDVAMSRGTDSQVGVGAMIMSIPYLNKIETLCRICPALQVPHPGSPRTETRGALIAIEGPRPEMLRMVAGAVERMLSGSEDIVLKKWGDDDSSPRAEEAGMANRGSSWRFKPHAEASRYCMSYFGRMTRWHERSNEIIQHITTQPGPMPDDATAGGRSRSTTWLAETLASTSNTRVPVALVTTGFSLTWSDKFACAMPIIDSYAPVDHWTWVATFWRGIVGPDLFIYVKPSSEEDIRKFGNIEVKSNGIMVVRIDERREMDEMTERRLVFETVEWVRGGTYKTSF</sequence>
<accession>A0AAE8N5H4</accession>
<protein>
    <submittedName>
        <fullName evidence="1">Uncharacterized protein</fullName>
    </submittedName>
</protein>
<name>A0AAE8N5H4_9PEZI</name>